<evidence type="ECO:0000256" key="1">
    <source>
        <dbReference type="SAM" id="Phobius"/>
    </source>
</evidence>
<protein>
    <submittedName>
        <fullName evidence="2">Uncharacterized protein</fullName>
    </submittedName>
</protein>
<organism evidence="2">
    <name type="scientific">Ralstonia solanacearum</name>
    <name type="common">Pseudomonas solanacearum</name>
    <dbReference type="NCBI Taxonomy" id="305"/>
    <lineage>
        <taxon>Bacteria</taxon>
        <taxon>Pseudomonadati</taxon>
        <taxon>Pseudomonadota</taxon>
        <taxon>Betaproteobacteria</taxon>
        <taxon>Burkholderiales</taxon>
        <taxon>Burkholderiaceae</taxon>
        <taxon>Ralstonia</taxon>
        <taxon>Ralstonia solanacearum species complex</taxon>
    </lineage>
</organism>
<keyword evidence="1" id="KW-1133">Transmembrane helix</keyword>
<accession>A0A0S4TP53</accession>
<gene>
    <name evidence="2" type="ORF">RUN39_v1_250002</name>
</gene>
<dbReference type="EMBL" id="LN899819">
    <property type="protein sequence ID" value="CUV11834.1"/>
    <property type="molecule type" value="Genomic_DNA"/>
</dbReference>
<sequence length="66" mass="7954">MCDYHIQMEIRKITRKIGEMQSRLMLIIHLTDGLPAFLWSILQKTYVFRGNDCCRTRLEAQNIRQR</sequence>
<dbReference type="AlphaFoldDB" id="A0A0S4TP53"/>
<evidence type="ECO:0000313" key="2">
    <source>
        <dbReference type="EMBL" id="CUV11834.1"/>
    </source>
</evidence>
<feature type="transmembrane region" description="Helical" evidence="1">
    <location>
        <begin position="24"/>
        <end position="42"/>
    </location>
</feature>
<keyword evidence="1" id="KW-0812">Transmembrane</keyword>
<reference evidence="2" key="1">
    <citation type="submission" date="2015-10" db="EMBL/GenBank/DDBJ databases">
        <authorList>
            <person name="Gilbert D.G."/>
        </authorList>
    </citation>
    <scope>NUCLEOTIDE SEQUENCE</scope>
    <source>
        <strain evidence="2">Phyl III-seqv23</strain>
    </source>
</reference>
<name>A0A0S4TP53_RALSL</name>
<proteinExistence type="predicted"/>
<keyword evidence="1" id="KW-0472">Membrane</keyword>